<accession>A0A8S1IQT9</accession>
<protein>
    <submittedName>
        <fullName evidence="1">Uncharacterized protein</fullName>
    </submittedName>
</protein>
<dbReference type="Proteomes" id="UP000708148">
    <property type="component" value="Unassembled WGS sequence"/>
</dbReference>
<sequence>MGRKAPHVSSEQRHVCCPFGHAIQQSGSHGSNLPKLSLFGSSRLSAFGIWRQSFSSSMTVTCCSRKRRPMQNPLFAHLRLLRFSECVAEPALLRPMDDAAPPRGLKATLL</sequence>
<reference evidence="1" key="1">
    <citation type="submission" date="2020-12" db="EMBL/GenBank/DDBJ databases">
        <authorList>
            <person name="Iha C."/>
        </authorList>
    </citation>
    <scope>NUCLEOTIDE SEQUENCE</scope>
</reference>
<evidence type="ECO:0000313" key="2">
    <source>
        <dbReference type="Proteomes" id="UP000708148"/>
    </source>
</evidence>
<organism evidence="1 2">
    <name type="scientific">Ostreobium quekettii</name>
    <dbReference type="NCBI Taxonomy" id="121088"/>
    <lineage>
        <taxon>Eukaryota</taxon>
        <taxon>Viridiplantae</taxon>
        <taxon>Chlorophyta</taxon>
        <taxon>core chlorophytes</taxon>
        <taxon>Ulvophyceae</taxon>
        <taxon>TCBD clade</taxon>
        <taxon>Bryopsidales</taxon>
        <taxon>Ostreobineae</taxon>
        <taxon>Ostreobiaceae</taxon>
        <taxon>Ostreobium</taxon>
    </lineage>
</organism>
<keyword evidence="2" id="KW-1185">Reference proteome</keyword>
<gene>
    <name evidence="1" type="ORF">OSTQU699_LOCUS2497</name>
</gene>
<comment type="caution">
    <text evidence="1">The sequence shown here is derived from an EMBL/GenBank/DDBJ whole genome shotgun (WGS) entry which is preliminary data.</text>
</comment>
<name>A0A8S1IQT9_9CHLO</name>
<dbReference type="EMBL" id="CAJHUC010000608">
    <property type="protein sequence ID" value="CAD7697136.1"/>
    <property type="molecule type" value="Genomic_DNA"/>
</dbReference>
<proteinExistence type="predicted"/>
<dbReference type="AlphaFoldDB" id="A0A8S1IQT9"/>
<evidence type="ECO:0000313" key="1">
    <source>
        <dbReference type="EMBL" id="CAD7697136.1"/>
    </source>
</evidence>